<reference evidence="3" key="5">
    <citation type="submission" date="2018-04" db="UniProtKB">
        <authorList>
            <consortium name="EnsemblFungi"/>
        </authorList>
    </citation>
    <scope>IDENTIFICATION</scope>
    <source>
        <strain evidence="3">R3-111a-1</strain>
    </source>
</reference>
<dbReference type="OrthoDB" id="3431997at2759"/>
<dbReference type="EnsemblFungi" id="EJT74737">
    <property type="protein sequence ID" value="EJT74737"/>
    <property type="gene ID" value="GGTG_08575"/>
</dbReference>
<reference evidence="2" key="3">
    <citation type="submission" date="2010-09" db="EMBL/GenBank/DDBJ databases">
        <title>Annotation of Gaeumannomyces graminis var. tritici R3-111a-1.</title>
        <authorList>
            <consortium name="The Broad Institute Genome Sequencing Platform"/>
            <person name="Ma L.-J."/>
            <person name="Dead R."/>
            <person name="Young S.K."/>
            <person name="Zeng Q."/>
            <person name="Gargeya S."/>
            <person name="Fitzgerald M."/>
            <person name="Haas B."/>
            <person name="Abouelleil A."/>
            <person name="Alvarado L."/>
            <person name="Arachchi H.M."/>
            <person name="Berlin A."/>
            <person name="Brown A."/>
            <person name="Chapman S.B."/>
            <person name="Chen Z."/>
            <person name="Dunbar C."/>
            <person name="Freedman E."/>
            <person name="Gearin G."/>
            <person name="Gellesch M."/>
            <person name="Goldberg J."/>
            <person name="Griggs A."/>
            <person name="Gujja S."/>
            <person name="Heiman D."/>
            <person name="Howarth C."/>
            <person name="Larson L."/>
            <person name="Lui A."/>
            <person name="MacDonald P.J.P."/>
            <person name="Mehta T."/>
            <person name="Montmayeur A."/>
            <person name="Murphy C."/>
            <person name="Neiman D."/>
            <person name="Pearson M."/>
            <person name="Priest M."/>
            <person name="Roberts A."/>
            <person name="Saif S."/>
            <person name="Shea T."/>
            <person name="Shenoy N."/>
            <person name="Sisk P."/>
            <person name="Stolte C."/>
            <person name="Sykes S."/>
            <person name="Yandava C."/>
            <person name="Wortman J."/>
            <person name="Nusbaum C."/>
            <person name="Birren B."/>
        </authorList>
    </citation>
    <scope>NUCLEOTIDE SEQUENCE</scope>
    <source>
        <strain evidence="2">R3-111a-1</strain>
    </source>
</reference>
<dbReference type="eggNOG" id="ENOG502RNDD">
    <property type="taxonomic scope" value="Eukaryota"/>
</dbReference>
<protein>
    <submittedName>
        <fullName evidence="2 3">Uncharacterized protein</fullName>
    </submittedName>
</protein>
<reference evidence="4" key="1">
    <citation type="submission" date="2010-07" db="EMBL/GenBank/DDBJ databases">
        <title>The genome sequence of Gaeumannomyces graminis var. tritici strain R3-111a-1.</title>
        <authorList>
            <consortium name="The Broad Institute Genome Sequencing Platform"/>
            <person name="Ma L.-J."/>
            <person name="Dead R."/>
            <person name="Young S."/>
            <person name="Zeng Q."/>
            <person name="Koehrsen M."/>
            <person name="Alvarado L."/>
            <person name="Berlin A."/>
            <person name="Chapman S.B."/>
            <person name="Chen Z."/>
            <person name="Freedman E."/>
            <person name="Gellesch M."/>
            <person name="Goldberg J."/>
            <person name="Griggs A."/>
            <person name="Gujja S."/>
            <person name="Heilman E.R."/>
            <person name="Heiman D."/>
            <person name="Hepburn T."/>
            <person name="Howarth C."/>
            <person name="Jen D."/>
            <person name="Larson L."/>
            <person name="Mehta T."/>
            <person name="Neiman D."/>
            <person name="Pearson M."/>
            <person name="Roberts A."/>
            <person name="Saif S."/>
            <person name="Shea T."/>
            <person name="Shenoy N."/>
            <person name="Sisk P."/>
            <person name="Stolte C."/>
            <person name="Sykes S."/>
            <person name="Walk T."/>
            <person name="White J."/>
            <person name="Yandava C."/>
            <person name="Haas B."/>
            <person name="Nusbaum C."/>
            <person name="Birren B."/>
        </authorList>
    </citation>
    <scope>NUCLEOTIDE SEQUENCE [LARGE SCALE GENOMIC DNA]</scope>
    <source>
        <strain evidence="4">R3-111a-1</strain>
    </source>
</reference>
<evidence type="ECO:0000256" key="1">
    <source>
        <dbReference type="SAM" id="MobiDB-lite"/>
    </source>
</evidence>
<evidence type="ECO:0000313" key="3">
    <source>
        <dbReference type="EnsemblFungi" id="EJT74737"/>
    </source>
</evidence>
<dbReference type="VEuPathDB" id="FungiDB:GGTG_08575"/>
<dbReference type="RefSeq" id="XP_009224681.1">
    <property type="nucleotide sequence ID" value="XM_009226417.1"/>
</dbReference>
<dbReference type="GeneID" id="20349033"/>
<evidence type="ECO:0000313" key="4">
    <source>
        <dbReference type="Proteomes" id="UP000006039"/>
    </source>
</evidence>
<feature type="compositionally biased region" description="Polar residues" evidence="1">
    <location>
        <begin position="7"/>
        <end position="18"/>
    </location>
</feature>
<accession>J3P4Y9</accession>
<dbReference type="Proteomes" id="UP000006039">
    <property type="component" value="Unassembled WGS sequence"/>
</dbReference>
<evidence type="ECO:0000313" key="2">
    <source>
        <dbReference type="EMBL" id="EJT74737.1"/>
    </source>
</evidence>
<dbReference type="HOGENOM" id="CLU_909254_0_0_1"/>
<dbReference type="EMBL" id="GL385398">
    <property type="protein sequence ID" value="EJT74737.1"/>
    <property type="molecule type" value="Genomic_DNA"/>
</dbReference>
<organism evidence="2">
    <name type="scientific">Gaeumannomyces tritici (strain R3-111a-1)</name>
    <name type="common">Wheat and barley take-all root rot fungus</name>
    <name type="synonym">Gaeumannomyces graminis var. tritici</name>
    <dbReference type="NCBI Taxonomy" id="644352"/>
    <lineage>
        <taxon>Eukaryota</taxon>
        <taxon>Fungi</taxon>
        <taxon>Dikarya</taxon>
        <taxon>Ascomycota</taxon>
        <taxon>Pezizomycotina</taxon>
        <taxon>Sordariomycetes</taxon>
        <taxon>Sordariomycetidae</taxon>
        <taxon>Magnaporthales</taxon>
        <taxon>Magnaporthaceae</taxon>
        <taxon>Gaeumannomyces</taxon>
    </lineage>
</organism>
<reference evidence="3" key="4">
    <citation type="journal article" date="2015" name="G3 (Bethesda)">
        <title>Genome sequences of three phytopathogenic species of the Magnaporthaceae family of fungi.</title>
        <authorList>
            <person name="Okagaki L.H."/>
            <person name="Nunes C.C."/>
            <person name="Sailsbery J."/>
            <person name="Clay B."/>
            <person name="Brown D."/>
            <person name="John T."/>
            <person name="Oh Y."/>
            <person name="Young N."/>
            <person name="Fitzgerald M."/>
            <person name="Haas B.J."/>
            <person name="Zeng Q."/>
            <person name="Young S."/>
            <person name="Adiconis X."/>
            <person name="Fan L."/>
            <person name="Levin J.Z."/>
            <person name="Mitchell T.K."/>
            <person name="Okubara P.A."/>
            <person name="Farman M.L."/>
            <person name="Kohn L.M."/>
            <person name="Birren B."/>
            <person name="Ma L.-J."/>
            <person name="Dean R.A."/>
        </authorList>
    </citation>
    <scope>NUCLEOTIDE SEQUENCE</scope>
    <source>
        <strain evidence="3">R3-111a-1</strain>
    </source>
</reference>
<dbReference type="AlphaFoldDB" id="J3P4Y9"/>
<sequence>MDPSAGQHATLSDPSSPARTEDSLLEADAPVKIECNPRISLCYDNYPNYEYGGLVADYQVGVDNRLGSASISTNTSLVVFPAVIYGYLQQSQPHLKFHLGPSTDQKLFTVVEHPGLTSNTLIELFDMRVIGFDPTDDEDWSRREQHQPAVIGRLDRNNSIGRFTGSYLNIVIPHERPTSKVAEENVVWFNVATRGFVVHVGDTTEEQQFCWRRARGGDWATALSGASMMFGWELTRTDGDDAGDVLAVVCYNASISWTNAFVVAFFGPGLTGALGRDWEVATVISALWFWVGLRSSDVMHRAAMSV</sequence>
<keyword evidence="4" id="KW-1185">Reference proteome</keyword>
<reference evidence="2" key="2">
    <citation type="submission" date="2010-07" db="EMBL/GenBank/DDBJ databases">
        <authorList>
            <consortium name="The Broad Institute Genome Sequencing Platform"/>
            <consortium name="Broad Institute Genome Sequencing Center for Infectious Disease"/>
            <person name="Ma L.-J."/>
            <person name="Dead R."/>
            <person name="Young S."/>
            <person name="Zeng Q."/>
            <person name="Koehrsen M."/>
            <person name="Alvarado L."/>
            <person name="Berlin A."/>
            <person name="Chapman S.B."/>
            <person name="Chen Z."/>
            <person name="Freedman E."/>
            <person name="Gellesch M."/>
            <person name="Goldberg J."/>
            <person name="Griggs A."/>
            <person name="Gujja S."/>
            <person name="Heilman E.R."/>
            <person name="Heiman D."/>
            <person name="Hepburn T."/>
            <person name="Howarth C."/>
            <person name="Jen D."/>
            <person name="Larson L."/>
            <person name="Mehta T."/>
            <person name="Neiman D."/>
            <person name="Pearson M."/>
            <person name="Roberts A."/>
            <person name="Saif S."/>
            <person name="Shea T."/>
            <person name="Shenoy N."/>
            <person name="Sisk P."/>
            <person name="Stolte C."/>
            <person name="Sykes S."/>
            <person name="Walk T."/>
            <person name="White J."/>
            <person name="Yandava C."/>
            <person name="Haas B."/>
            <person name="Nusbaum C."/>
            <person name="Birren B."/>
        </authorList>
    </citation>
    <scope>NUCLEOTIDE SEQUENCE</scope>
    <source>
        <strain evidence="2">R3-111a-1</strain>
    </source>
</reference>
<name>J3P4Y9_GAET3</name>
<gene>
    <name evidence="3" type="primary">20349033</name>
    <name evidence="2" type="ORF">GGTG_08575</name>
</gene>
<feature type="region of interest" description="Disordered" evidence="1">
    <location>
        <begin position="1"/>
        <end position="22"/>
    </location>
</feature>
<proteinExistence type="predicted"/>